<evidence type="ECO:0000313" key="1">
    <source>
        <dbReference type="EMBL" id="AXQ68752.1"/>
    </source>
</evidence>
<reference evidence="1 2" key="2">
    <citation type="submission" date="2018-09" db="EMBL/GenBank/DDBJ databases">
        <title>Giant CbK-like Caulobacter bacteriophages have genetically divergent genomes.</title>
        <authorList>
            <person name="Wilson K."/>
            <person name="Ely B."/>
        </authorList>
    </citation>
    <scope>NUCLEOTIDE SEQUENCE [LARGE SCALE GENOMIC DNA]</scope>
</reference>
<sequence length="129" mass="14673">MAKSKAQSKPEALGPVFDLKWLDPKIADASEVTRIADYERTRRFAHFGAAVAWARRQLFHGTVLGEAIELRTVLRIKREGSLLIEEETGSLVEITLAGFRNWNDGYSYSGSRNGYLLYPPRRKCRITDE</sequence>
<name>A0A385ED10_9CAUD</name>
<gene>
    <name evidence="1" type="ORF">CcrPW_gp213c</name>
</gene>
<dbReference type="EMBL" id="MH588545">
    <property type="protein sequence ID" value="AXQ68752.1"/>
    <property type="molecule type" value="Genomic_DNA"/>
</dbReference>
<reference evidence="2" key="1">
    <citation type="submission" date="2018-07" db="EMBL/GenBank/DDBJ databases">
        <title>Giant CbK-like Caulobacter bacteriophages have genetically divergent genomes.</title>
        <authorList>
            <person name="Wilson K.M."/>
            <person name="Ely B."/>
        </authorList>
    </citation>
    <scope>NUCLEOTIDE SEQUENCE [LARGE SCALE GENOMIC DNA]</scope>
</reference>
<keyword evidence="2" id="KW-1185">Reference proteome</keyword>
<evidence type="ECO:0000313" key="2">
    <source>
        <dbReference type="Proteomes" id="UP000259026"/>
    </source>
</evidence>
<accession>A0A385ED10</accession>
<protein>
    <submittedName>
        <fullName evidence="1">Uncharacterized protein</fullName>
    </submittedName>
</protein>
<organism evidence="1 2">
    <name type="scientific">Caulobacter phage CcrPW</name>
    <dbReference type="NCBI Taxonomy" id="2283271"/>
    <lineage>
        <taxon>Viruses</taxon>
        <taxon>Duplodnaviria</taxon>
        <taxon>Heunggongvirae</taxon>
        <taxon>Uroviricota</taxon>
        <taxon>Caudoviricetes</taxon>
        <taxon>Jeanschmidtviridae</taxon>
        <taxon>Colossusvirus</taxon>
        <taxon>Colossusvirus PW</taxon>
    </lineage>
</organism>
<proteinExistence type="predicted"/>
<dbReference type="Proteomes" id="UP000259026">
    <property type="component" value="Segment"/>
</dbReference>